<comment type="similarity">
    <text evidence="3">Belongs to the THOC3 family.</text>
</comment>
<evidence type="ECO:0000313" key="6">
    <source>
        <dbReference type="Proteomes" id="UP000037122"/>
    </source>
</evidence>
<dbReference type="PANTHER" id="PTHR22839">
    <property type="entry name" value="THO COMPLEX SUBUNIT 3 THO3"/>
    <property type="match status" value="1"/>
</dbReference>
<dbReference type="GO" id="GO:0006406">
    <property type="term" value="P:mRNA export from nucleus"/>
    <property type="evidence" value="ECO:0007669"/>
    <property type="project" value="InterPro"/>
</dbReference>
<sequence length="318" mass="35676">MAAIFANIRQQQVNDTNPNGRQCQYDILHISTNAIGTKIANTRDDKAIRIWKLVALGPTDCVLIPSGHAEPVKRISWLPTSDNRFASVGGDGYLKLWTLAGTLEREIRVSTERTENKFRLVDYSVDGLYLSLTNEDTLVILDVNDGYKKVHEMQFSDAISEVKWLNDPHTLLVGLVNGCINFLQLKENLEVVYTLSGPRSAVNCIAIDPKGRFICAGNEDGIVFFYNTADLQNSKTITKVDESITSLDIIKDGNYVAVGYEKDCNIHIYECGTLEKIHEIKDPSCKVLKLPLFKWLPTVNGYIYTSNQNRLMNVARKA</sequence>
<dbReference type="VEuPathDB" id="FungiDB:CJJ09_004306"/>
<dbReference type="VEuPathDB" id="FungiDB:B9J08_005048"/>
<dbReference type="VEuPathDB" id="FungiDB:QG37_01196"/>
<keyword evidence="1 4" id="KW-0853">WD repeat</keyword>
<reference evidence="6" key="1">
    <citation type="journal article" date="2015" name="BMC Genomics">
        <title>Draft genome of a commonly misdiagnosed multidrug resistant pathogen Candida auris.</title>
        <authorList>
            <person name="Chatterjee S."/>
            <person name="Alampalli S.V."/>
            <person name="Nageshan R.K."/>
            <person name="Chettiar S.T."/>
            <person name="Joshi S."/>
            <person name="Tatu U.S."/>
        </authorList>
    </citation>
    <scope>NUCLEOTIDE SEQUENCE [LARGE SCALE GENOMIC DNA]</scope>
    <source>
        <strain evidence="6">6684</strain>
    </source>
</reference>
<comment type="caution">
    <text evidence="5">The sequence shown here is derived from an EMBL/GenBank/DDBJ whole genome shotgun (WGS) entry which is preliminary data.</text>
</comment>
<dbReference type="EMBL" id="LGST01000008">
    <property type="protein sequence ID" value="KNE01853.1"/>
    <property type="molecule type" value="Genomic_DNA"/>
</dbReference>
<dbReference type="VEuPathDB" id="FungiDB:CJJ07_000471"/>
<evidence type="ECO:0000256" key="1">
    <source>
        <dbReference type="ARBA" id="ARBA00022574"/>
    </source>
</evidence>
<keyword evidence="2" id="KW-0677">Repeat</keyword>
<name>A0A0L0P649_CANAR</name>
<dbReference type="AlphaFoldDB" id="A0A0L0P649"/>
<dbReference type="SMART" id="SM00320">
    <property type="entry name" value="WD40"/>
    <property type="match status" value="4"/>
</dbReference>
<evidence type="ECO:0000313" key="5">
    <source>
        <dbReference type="EMBL" id="KNE01853.1"/>
    </source>
</evidence>
<evidence type="ECO:0000256" key="2">
    <source>
        <dbReference type="ARBA" id="ARBA00022737"/>
    </source>
</evidence>
<gene>
    <name evidence="5" type="ORF">QG37_01196</name>
</gene>
<organism evidence="5 6">
    <name type="scientific">Candidozyma auris</name>
    <name type="common">Yeast</name>
    <name type="synonym">Candida auris</name>
    <dbReference type="NCBI Taxonomy" id="498019"/>
    <lineage>
        <taxon>Eukaryota</taxon>
        <taxon>Fungi</taxon>
        <taxon>Dikarya</taxon>
        <taxon>Ascomycota</taxon>
        <taxon>Saccharomycotina</taxon>
        <taxon>Pichiomycetes</taxon>
        <taxon>Metschnikowiaceae</taxon>
        <taxon>Candidozyma</taxon>
    </lineage>
</organism>
<dbReference type="Gene3D" id="2.130.10.10">
    <property type="entry name" value="YVTN repeat-like/Quinoprotein amine dehydrogenase"/>
    <property type="match status" value="2"/>
</dbReference>
<dbReference type="PROSITE" id="PS50082">
    <property type="entry name" value="WD_REPEATS_2"/>
    <property type="match status" value="1"/>
</dbReference>
<evidence type="ECO:0000256" key="4">
    <source>
        <dbReference type="PROSITE-ProRule" id="PRU00221"/>
    </source>
</evidence>
<dbReference type="InterPro" id="IPR015943">
    <property type="entry name" value="WD40/YVTN_repeat-like_dom_sf"/>
</dbReference>
<dbReference type="PANTHER" id="PTHR22839:SF0">
    <property type="entry name" value="THO COMPLEX SUBUNIT 3"/>
    <property type="match status" value="1"/>
</dbReference>
<dbReference type="InterPro" id="IPR036322">
    <property type="entry name" value="WD40_repeat_dom_sf"/>
</dbReference>
<evidence type="ECO:0000256" key="3">
    <source>
        <dbReference type="ARBA" id="ARBA00046343"/>
    </source>
</evidence>
<dbReference type="VEuPathDB" id="FungiDB:CJI97_005132"/>
<dbReference type="InterPro" id="IPR040132">
    <property type="entry name" value="Tex1/THOC3"/>
</dbReference>
<feature type="repeat" description="WD" evidence="4">
    <location>
        <begin position="65"/>
        <end position="99"/>
    </location>
</feature>
<dbReference type="VEuPathDB" id="FungiDB:CJI96_0003838"/>
<accession>A0A0L0P649</accession>
<dbReference type="Pfam" id="PF00400">
    <property type="entry name" value="WD40"/>
    <property type="match status" value="3"/>
</dbReference>
<dbReference type="InterPro" id="IPR001680">
    <property type="entry name" value="WD40_rpt"/>
</dbReference>
<dbReference type="Proteomes" id="UP000037122">
    <property type="component" value="Unassembled WGS sequence"/>
</dbReference>
<protein>
    <submittedName>
        <fullName evidence="5">Uncharacterized protein</fullName>
    </submittedName>
</protein>
<proteinExistence type="inferred from homology"/>
<dbReference type="GO" id="GO:0000445">
    <property type="term" value="C:THO complex part of transcription export complex"/>
    <property type="evidence" value="ECO:0007669"/>
    <property type="project" value="TreeGrafter"/>
</dbReference>
<dbReference type="SUPFAM" id="SSF50978">
    <property type="entry name" value="WD40 repeat-like"/>
    <property type="match status" value="1"/>
</dbReference>